<proteinExistence type="predicted"/>
<gene>
    <name evidence="1" type="ORF">B0H16DRAFT_1455000</name>
</gene>
<protein>
    <submittedName>
        <fullName evidence="1">Uncharacterized protein</fullName>
    </submittedName>
</protein>
<accession>A0AAD7JIZ4</accession>
<evidence type="ECO:0000313" key="2">
    <source>
        <dbReference type="Proteomes" id="UP001215598"/>
    </source>
</evidence>
<dbReference type="AlphaFoldDB" id="A0AAD7JIZ4"/>
<organism evidence="1 2">
    <name type="scientific">Mycena metata</name>
    <dbReference type="NCBI Taxonomy" id="1033252"/>
    <lineage>
        <taxon>Eukaryota</taxon>
        <taxon>Fungi</taxon>
        <taxon>Dikarya</taxon>
        <taxon>Basidiomycota</taxon>
        <taxon>Agaricomycotina</taxon>
        <taxon>Agaricomycetes</taxon>
        <taxon>Agaricomycetidae</taxon>
        <taxon>Agaricales</taxon>
        <taxon>Marasmiineae</taxon>
        <taxon>Mycenaceae</taxon>
        <taxon>Mycena</taxon>
    </lineage>
</organism>
<keyword evidence="2" id="KW-1185">Reference proteome</keyword>
<reference evidence="1" key="1">
    <citation type="submission" date="2023-03" db="EMBL/GenBank/DDBJ databases">
        <title>Massive genome expansion in bonnet fungi (Mycena s.s.) driven by repeated elements and novel gene families across ecological guilds.</title>
        <authorList>
            <consortium name="Lawrence Berkeley National Laboratory"/>
            <person name="Harder C.B."/>
            <person name="Miyauchi S."/>
            <person name="Viragh M."/>
            <person name="Kuo A."/>
            <person name="Thoen E."/>
            <person name="Andreopoulos B."/>
            <person name="Lu D."/>
            <person name="Skrede I."/>
            <person name="Drula E."/>
            <person name="Henrissat B."/>
            <person name="Morin E."/>
            <person name="Kohler A."/>
            <person name="Barry K."/>
            <person name="LaButti K."/>
            <person name="Morin E."/>
            <person name="Salamov A."/>
            <person name="Lipzen A."/>
            <person name="Mereny Z."/>
            <person name="Hegedus B."/>
            <person name="Baldrian P."/>
            <person name="Stursova M."/>
            <person name="Weitz H."/>
            <person name="Taylor A."/>
            <person name="Grigoriev I.V."/>
            <person name="Nagy L.G."/>
            <person name="Martin F."/>
            <person name="Kauserud H."/>
        </authorList>
    </citation>
    <scope>NUCLEOTIDE SEQUENCE</scope>
    <source>
        <strain evidence="1">CBHHK182m</strain>
    </source>
</reference>
<sequence>MLSYCLNVAAKQSDSGSGDFCDIDPCQIGGSPVNFLICVEEVLRKRNTDPNSYAVPDVSSGYIMALLYGSLKDARNEWNRHQPRGGETKFTRRQNIVSKMIRISAAKLDAEGVNVWTWLQDVLLGALDAGGMSSEEDEIADITHRDGTIESTTVHAITVCPWRAQKVTQHLLLIDKMAPVTMLAPPHGRTRVRTQTESERFPPLGLPRAMYNTAWLAAQKAFMPTIKLELEISEKDFTMMEIEEVEH</sequence>
<dbReference type="Proteomes" id="UP001215598">
    <property type="component" value="Unassembled WGS sequence"/>
</dbReference>
<comment type="caution">
    <text evidence="1">The sequence shown here is derived from an EMBL/GenBank/DDBJ whole genome shotgun (WGS) entry which is preliminary data.</text>
</comment>
<name>A0AAD7JIZ4_9AGAR</name>
<dbReference type="EMBL" id="JARKIB010000029">
    <property type="protein sequence ID" value="KAJ7763740.1"/>
    <property type="molecule type" value="Genomic_DNA"/>
</dbReference>
<evidence type="ECO:0000313" key="1">
    <source>
        <dbReference type="EMBL" id="KAJ7763740.1"/>
    </source>
</evidence>